<dbReference type="RefSeq" id="WP_163894306.1">
    <property type="nucleotide sequence ID" value="NZ_JAAFYS010000003.1"/>
</dbReference>
<sequence>MPKSKTPRGKSRKGGATPSKPAAPTEKTTSRGGPPAEAKPRPPRRLPGRKG</sequence>
<feature type="compositionally biased region" description="Basic residues" evidence="1">
    <location>
        <begin position="41"/>
        <end position="51"/>
    </location>
</feature>
<evidence type="ECO:0000256" key="1">
    <source>
        <dbReference type="SAM" id="MobiDB-lite"/>
    </source>
</evidence>
<dbReference type="Proteomes" id="UP000474757">
    <property type="component" value="Unassembled WGS sequence"/>
</dbReference>
<feature type="compositionally biased region" description="Basic residues" evidence="1">
    <location>
        <begin position="1"/>
        <end position="13"/>
    </location>
</feature>
<feature type="region of interest" description="Disordered" evidence="1">
    <location>
        <begin position="1"/>
        <end position="51"/>
    </location>
</feature>
<reference evidence="2 3" key="1">
    <citation type="submission" date="2020-02" db="EMBL/GenBank/DDBJ databases">
        <title>Pseudoroseicyclus tamarix, sp. nov., isolated from offshore sediment of a Tamarix chinensis forest.</title>
        <authorList>
            <person name="Gai Y."/>
        </authorList>
    </citation>
    <scope>NUCLEOTIDE SEQUENCE [LARGE SCALE GENOMIC DNA]</scope>
    <source>
        <strain evidence="2 3">CLL3-39</strain>
    </source>
</reference>
<name>A0A6B2JK74_9RHOB</name>
<dbReference type="AlphaFoldDB" id="A0A6B2JK74"/>
<dbReference type="EMBL" id="JAAGAB010000003">
    <property type="protein sequence ID" value="NDV01871.1"/>
    <property type="molecule type" value="Genomic_DNA"/>
</dbReference>
<proteinExistence type="predicted"/>
<keyword evidence="3" id="KW-1185">Reference proteome</keyword>
<gene>
    <name evidence="2" type="ORF">GZA08_12940</name>
</gene>
<accession>A0A6B2JK74</accession>
<protein>
    <submittedName>
        <fullName evidence="2">Uncharacterized protein</fullName>
    </submittedName>
</protein>
<evidence type="ECO:0000313" key="2">
    <source>
        <dbReference type="EMBL" id="NDV01871.1"/>
    </source>
</evidence>
<evidence type="ECO:0000313" key="3">
    <source>
        <dbReference type="Proteomes" id="UP000474757"/>
    </source>
</evidence>
<comment type="caution">
    <text evidence="2">The sequence shown here is derived from an EMBL/GenBank/DDBJ whole genome shotgun (WGS) entry which is preliminary data.</text>
</comment>
<organism evidence="2 3">
    <name type="scientific">Pseudoroseicyclus tamaricis</name>
    <dbReference type="NCBI Taxonomy" id="2705421"/>
    <lineage>
        <taxon>Bacteria</taxon>
        <taxon>Pseudomonadati</taxon>
        <taxon>Pseudomonadota</taxon>
        <taxon>Alphaproteobacteria</taxon>
        <taxon>Rhodobacterales</taxon>
        <taxon>Paracoccaceae</taxon>
        <taxon>Pseudoroseicyclus</taxon>
    </lineage>
</organism>